<comment type="caution">
    <text evidence="1">The sequence shown here is derived from an EMBL/GenBank/DDBJ whole genome shotgun (WGS) entry which is preliminary data.</text>
</comment>
<proteinExistence type="predicted"/>
<accession>A0A0G0XQ80</accession>
<gene>
    <name evidence="1" type="ORF">UU50_C0012G0053</name>
</gene>
<reference evidence="1 2" key="1">
    <citation type="journal article" date="2015" name="Nature">
        <title>rRNA introns, odd ribosomes, and small enigmatic genomes across a large radiation of phyla.</title>
        <authorList>
            <person name="Brown C.T."/>
            <person name="Hug L.A."/>
            <person name="Thomas B.C."/>
            <person name="Sharon I."/>
            <person name="Castelle C.J."/>
            <person name="Singh A."/>
            <person name="Wilkins M.J."/>
            <person name="Williams K.H."/>
            <person name="Banfield J.F."/>
        </authorList>
    </citation>
    <scope>NUCLEOTIDE SEQUENCE [LARGE SCALE GENOMIC DNA]</scope>
</reference>
<sequence length="187" mass="20936">MHSRTAPLEGNMTGKFHVRTPRGRHFVPMIAQFKPPITRSEHLIACKKLVKDGYEVTDGNIITQVTATRGVRVIDVELIEARPKDKLPTLDGKIGELMLEQFSAPIDVELTTDMNGQRWISISNHDGSLIPAGVLTFGDLDQFLSNFSRFGWVGRRAWAVYSTLYRRPMAVISSIGQLSGWHSPMSM</sequence>
<protein>
    <submittedName>
        <fullName evidence="1">Uncharacterized protein</fullName>
    </submittedName>
</protein>
<name>A0A0G0XQ80_9BACT</name>
<dbReference type="AlphaFoldDB" id="A0A0G0XQ80"/>
<dbReference type="EMBL" id="LCAW01000012">
    <property type="protein sequence ID" value="KKR99005.1"/>
    <property type="molecule type" value="Genomic_DNA"/>
</dbReference>
<evidence type="ECO:0000313" key="1">
    <source>
        <dbReference type="EMBL" id="KKR99005.1"/>
    </source>
</evidence>
<dbReference type="Proteomes" id="UP000033930">
    <property type="component" value="Unassembled WGS sequence"/>
</dbReference>
<evidence type="ECO:0000313" key="2">
    <source>
        <dbReference type="Proteomes" id="UP000033930"/>
    </source>
</evidence>
<organism evidence="1 2">
    <name type="scientific">Candidatus Uhrbacteria bacterium GW2011_GWC1_41_20</name>
    <dbReference type="NCBI Taxonomy" id="1618983"/>
    <lineage>
        <taxon>Bacteria</taxon>
        <taxon>Candidatus Uhriibacteriota</taxon>
    </lineage>
</organism>